<dbReference type="Proteomes" id="UP000183809">
    <property type="component" value="Unassembled WGS sequence"/>
</dbReference>
<keyword evidence="10" id="KW-1185">Reference proteome</keyword>
<evidence type="ECO:0000256" key="3">
    <source>
        <dbReference type="ARBA" id="ARBA00021353"/>
    </source>
</evidence>
<evidence type="ECO:0000256" key="2">
    <source>
        <dbReference type="ARBA" id="ARBA00005550"/>
    </source>
</evidence>
<comment type="subcellular location">
    <subcellularLocation>
        <location evidence="7">Membrane</location>
        <topology evidence="7">Multi-pass membrane protein</topology>
    </subcellularLocation>
</comment>
<keyword evidence="4 7" id="KW-0812">Transmembrane</keyword>
<evidence type="ECO:0000256" key="5">
    <source>
        <dbReference type="ARBA" id="ARBA00022989"/>
    </source>
</evidence>
<dbReference type="STRING" id="236234.A0A1J9SMD3"/>
<comment type="caution">
    <text evidence="9">The sequence shown here is derived from an EMBL/GenBank/DDBJ whole genome shotgun (WGS) entry which is preliminary data.</text>
</comment>
<feature type="transmembrane region" description="Helical" evidence="7">
    <location>
        <begin position="46"/>
        <end position="65"/>
    </location>
</feature>
<reference evidence="9 10" key="1">
    <citation type="submission" date="2016-10" db="EMBL/GenBank/DDBJ databases">
        <title>Proteomics and genomics reveal pathogen-plant mechanisms compatible with a hemibiotrophic lifestyle of Diplodia corticola.</title>
        <authorList>
            <person name="Fernandes I."/>
            <person name="De Jonge R."/>
            <person name="Van De Peer Y."/>
            <person name="Devreese B."/>
            <person name="Alves A."/>
            <person name="Esteves A.C."/>
        </authorList>
    </citation>
    <scope>NUCLEOTIDE SEQUENCE [LARGE SCALE GENOMIC DNA]</scope>
    <source>
        <strain evidence="9 10">CBS 112549</strain>
    </source>
</reference>
<dbReference type="PANTHER" id="PTHR40021">
    <property type="entry name" value="DEFECT AT LOW TEMPERATURE PROTEIN 1"/>
    <property type="match status" value="1"/>
</dbReference>
<evidence type="ECO:0000313" key="10">
    <source>
        <dbReference type="Proteomes" id="UP000183809"/>
    </source>
</evidence>
<feature type="compositionally biased region" description="Polar residues" evidence="8">
    <location>
        <begin position="383"/>
        <end position="393"/>
    </location>
</feature>
<protein>
    <recommendedName>
        <fullName evidence="3 7">Defect at low temperature protein 1</fullName>
    </recommendedName>
</protein>
<evidence type="ECO:0000313" key="9">
    <source>
        <dbReference type="EMBL" id="OJD40773.1"/>
    </source>
</evidence>
<organism evidence="9 10">
    <name type="scientific">Diplodia corticola</name>
    <dbReference type="NCBI Taxonomy" id="236234"/>
    <lineage>
        <taxon>Eukaryota</taxon>
        <taxon>Fungi</taxon>
        <taxon>Dikarya</taxon>
        <taxon>Ascomycota</taxon>
        <taxon>Pezizomycotina</taxon>
        <taxon>Dothideomycetes</taxon>
        <taxon>Dothideomycetes incertae sedis</taxon>
        <taxon>Botryosphaeriales</taxon>
        <taxon>Botryosphaeriaceae</taxon>
        <taxon>Diplodia</taxon>
    </lineage>
</organism>
<feature type="region of interest" description="Disordered" evidence="8">
    <location>
        <begin position="349"/>
        <end position="418"/>
    </location>
</feature>
<dbReference type="GO" id="GO:0016020">
    <property type="term" value="C:membrane"/>
    <property type="evidence" value="ECO:0007669"/>
    <property type="project" value="UniProtKB-SubCell"/>
</dbReference>
<accession>A0A1J9SMD3</accession>
<evidence type="ECO:0000256" key="7">
    <source>
        <dbReference type="RuleBase" id="RU367100"/>
    </source>
</evidence>
<dbReference type="PANTHER" id="PTHR40021:SF1">
    <property type="entry name" value="DEFECT AT LOW TEMPERATURE PROTEIN 1"/>
    <property type="match status" value="1"/>
</dbReference>
<evidence type="ECO:0000256" key="8">
    <source>
        <dbReference type="SAM" id="MobiDB-lite"/>
    </source>
</evidence>
<feature type="compositionally biased region" description="Polar residues" evidence="8">
    <location>
        <begin position="349"/>
        <end position="363"/>
    </location>
</feature>
<feature type="region of interest" description="Disordered" evidence="8">
    <location>
        <begin position="120"/>
        <end position="155"/>
    </location>
</feature>
<gene>
    <name evidence="7" type="primary">DLT1</name>
    <name evidence="9" type="ORF">BKCO1_100088</name>
</gene>
<proteinExistence type="inferred from homology"/>
<comment type="function">
    <text evidence="1 7">Required for growth under high-pressure and low-temperature conditions.</text>
</comment>
<evidence type="ECO:0000256" key="6">
    <source>
        <dbReference type="ARBA" id="ARBA00023136"/>
    </source>
</evidence>
<sequence>MRIPFFRIWYSTTYSIVFLLLVILLAATPGDLIYQAVRNRGYPNAFAVGAVYVLTLLITGCVYATRLYTNRTALLGIPKSYIPIEQGEVGKHVRRMIMKGFERSALIAWDSRPRDLRPELHEERAGSTTPSHERSHRKKDRPRDATAIPVDPDSPPWGHISHPGWASPAMDGVPTLQFCNIIAELPNLIEAKAVSLAPADPAFAFHMSLDGVIVMPDARIVALLQRPPNMGLRDYLGHLSTFGLINPPELGTDFLKRYEHARFSTQAISEVQFQELMEMFAQILTGMTDLAPDLVAELQREAYSSSSDTASLAPSQISSLSMGSTGSAIHYKTPRTAPYAESVYTRSTTSTADLSESNGTLRTAPTHFYDHSSEHATVPRTPSIASRISSMQTPVPRRAATSVTPPSTSSSSTASLRSARSVIRLTPNPSPGQLPYYFDIQNG</sequence>
<feature type="compositionally biased region" description="Low complexity" evidence="8">
    <location>
        <begin position="399"/>
        <end position="418"/>
    </location>
</feature>
<feature type="transmembrane region" description="Helical" evidence="7">
    <location>
        <begin position="12"/>
        <end position="34"/>
    </location>
</feature>
<keyword evidence="6 7" id="KW-0472">Membrane</keyword>
<comment type="similarity">
    <text evidence="2 7">Belongs to the DLT1 family.</text>
</comment>
<keyword evidence="5 7" id="KW-1133">Transmembrane helix</keyword>
<name>A0A1J9SMD3_9PEZI</name>
<dbReference type="AlphaFoldDB" id="A0A1J9SMD3"/>
<evidence type="ECO:0000256" key="1">
    <source>
        <dbReference type="ARBA" id="ARBA00002489"/>
    </source>
</evidence>
<evidence type="ECO:0000256" key="4">
    <source>
        <dbReference type="ARBA" id="ARBA00022692"/>
    </source>
</evidence>
<dbReference type="InterPro" id="IPR038869">
    <property type="entry name" value="DLT1"/>
</dbReference>
<dbReference type="EMBL" id="MNUE01000001">
    <property type="protein sequence ID" value="OJD40773.1"/>
    <property type="molecule type" value="Genomic_DNA"/>
</dbReference>
<dbReference type="OrthoDB" id="4096362at2759"/>